<dbReference type="SUPFAM" id="SSF56349">
    <property type="entry name" value="DNA breaking-rejoining enzymes"/>
    <property type="match status" value="1"/>
</dbReference>
<dbReference type="InterPro" id="IPR002104">
    <property type="entry name" value="Integrase_catalytic"/>
</dbReference>
<dbReference type="InterPro" id="IPR052055">
    <property type="entry name" value="Hepadnavirus_pol/RT"/>
</dbReference>
<evidence type="ECO:0000256" key="1">
    <source>
        <dbReference type="ARBA" id="ARBA00023172"/>
    </source>
</evidence>
<keyword evidence="4" id="KW-1185">Reference proteome</keyword>
<dbReference type="Gene3D" id="3.30.420.10">
    <property type="entry name" value="Ribonuclease H-like superfamily/Ribonuclease H"/>
    <property type="match status" value="1"/>
</dbReference>
<dbReference type="InterPro" id="IPR036397">
    <property type="entry name" value="RNaseH_sf"/>
</dbReference>
<evidence type="ECO:0000259" key="2">
    <source>
        <dbReference type="PROSITE" id="PS51898"/>
    </source>
</evidence>
<keyword evidence="1" id="KW-0233">DNA recombination</keyword>
<accession>A0A6J8ET77</accession>
<dbReference type="GO" id="GO:0006310">
    <property type="term" value="P:DNA recombination"/>
    <property type="evidence" value="ECO:0007669"/>
    <property type="project" value="UniProtKB-KW"/>
</dbReference>
<feature type="domain" description="Tyr recombinase" evidence="2">
    <location>
        <begin position="416"/>
        <end position="609"/>
    </location>
</feature>
<dbReference type="EMBL" id="CACVKT020009878">
    <property type="protein sequence ID" value="CAC5423794.1"/>
    <property type="molecule type" value="Genomic_DNA"/>
</dbReference>
<dbReference type="PANTHER" id="PTHR33050">
    <property type="entry name" value="REVERSE TRANSCRIPTASE DOMAIN-CONTAINING PROTEIN"/>
    <property type="match status" value="1"/>
</dbReference>
<dbReference type="InterPro" id="IPR043502">
    <property type="entry name" value="DNA/RNA_pol_sf"/>
</dbReference>
<sequence>MRHKEFVVEAIDNPFIRGFILECYDKPLIVNPLTVSIQSNGTHFDEQICLDISLQVKQDLIDSSFVPTVEKSMWQPVRLLTFSGNNIDTEKALLSIPSDRLSKLYQTIQDIETCLAHSKIVHVRTAASLVGQIVSMSYVIGNIAYLMTKYLSMDVITACSWDSYIILSEQSIGNIKFWKHNISSINFKRFNFDLSCNIIVYTDASNTGYGGFIVENPKSIAHGMWSSSEAQNSSTWKEITAVRNVLLSLLDFIKDKRLKWFTDNQNVVSIITKGSMKGHLQDISCDIYQNCLRHNISLDVEWVSRTQNEKADFITRIIDSDDWIVFNREIADLPDELLNSLNLIPDLLTESKAANTVKKYYNGFRRWKSWALCHQIPECDILPSKPFHVAATSPTDSDIVRNILEGAKRRIGHSVKKKEPITPDLLQKMYDKFFNIRNVYFQRNICTWLLSFSGFMRISKLLNLRRSDFQFFPSYISVFIEKGKNDIYRDGNWLVIARTGNQLCPVQNLEYYLEWSAFSPDSDMFRFRNLVLVKGNYTFRSTNKSLSYSRMRELFTEVFSPFVKDIKSYGLHSLRAGAATRSMESDSSKDGYVKDSLESRLLVSKNLGI</sequence>
<dbReference type="GO" id="GO:0003677">
    <property type="term" value="F:DNA binding"/>
    <property type="evidence" value="ECO:0007669"/>
    <property type="project" value="InterPro"/>
</dbReference>
<dbReference type="Proteomes" id="UP000507470">
    <property type="component" value="Unassembled WGS sequence"/>
</dbReference>
<evidence type="ECO:0000313" key="3">
    <source>
        <dbReference type="EMBL" id="CAC5423794.1"/>
    </source>
</evidence>
<protein>
    <recommendedName>
        <fullName evidence="2">Tyr recombinase domain-containing protein</fullName>
    </recommendedName>
</protein>
<name>A0A6J8ET77_MYTCO</name>
<dbReference type="SUPFAM" id="SSF56672">
    <property type="entry name" value="DNA/RNA polymerases"/>
    <property type="match status" value="1"/>
</dbReference>
<dbReference type="AlphaFoldDB" id="A0A6J8ET77"/>
<dbReference type="PROSITE" id="PS51898">
    <property type="entry name" value="TYR_RECOMBINASE"/>
    <property type="match status" value="1"/>
</dbReference>
<reference evidence="3 4" key="1">
    <citation type="submission" date="2020-06" db="EMBL/GenBank/DDBJ databases">
        <authorList>
            <person name="Li R."/>
            <person name="Bekaert M."/>
        </authorList>
    </citation>
    <scope>NUCLEOTIDE SEQUENCE [LARGE SCALE GENOMIC DNA]</scope>
    <source>
        <strain evidence="4">wild</strain>
    </source>
</reference>
<dbReference type="InterPro" id="IPR013762">
    <property type="entry name" value="Integrase-like_cat_sf"/>
</dbReference>
<organism evidence="3 4">
    <name type="scientific">Mytilus coruscus</name>
    <name type="common">Sea mussel</name>
    <dbReference type="NCBI Taxonomy" id="42192"/>
    <lineage>
        <taxon>Eukaryota</taxon>
        <taxon>Metazoa</taxon>
        <taxon>Spiralia</taxon>
        <taxon>Lophotrochozoa</taxon>
        <taxon>Mollusca</taxon>
        <taxon>Bivalvia</taxon>
        <taxon>Autobranchia</taxon>
        <taxon>Pteriomorphia</taxon>
        <taxon>Mytilida</taxon>
        <taxon>Mytiloidea</taxon>
        <taxon>Mytilidae</taxon>
        <taxon>Mytilinae</taxon>
        <taxon>Mytilus</taxon>
    </lineage>
</organism>
<dbReference type="Gene3D" id="1.10.443.10">
    <property type="entry name" value="Intergrase catalytic core"/>
    <property type="match status" value="1"/>
</dbReference>
<dbReference type="GO" id="GO:0015074">
    <property type="term" value="P:DNA integration"/>
    <property type="evidence" value="ECO:0007669"/>
    <property type="project" value="InterPro"/>
</dbReference>
<evidence type="ECO:0000313" key="4">
    <source>
        <dbReference type="Proteomes" id="UP000507470"/>
    </source>
</evidence>
<dbReference type="PANTHER" id="PTHR33050:SF7">
    <property type="entry name" value="RIBONUCLEASE H"/>
    <property type="match status" value="1"/>
</dbReference>
<gene>
    <name evidence="3" type="ORF">MCOR_55763</name>
</gene>
<dbReference type="OrthoDB" id="10066651at2759"/>
<dbReference type="CDD" id="cd09275">
    <property type="entry name" value="RNase_HI_RT_DIRS1"/>
    <property type="match status" value="1"/>
</dbReference>
<proteinExistence type="predicted"/>
<dbReference type="InterPro" id="IPR011010">
    <property type="entry name" value="DNA_brk_join_enz"/>
</dbReference>